<gene>
    <name evidence="2" type="ORF">B0T23DRAFT_426921</name>
</gene>
<evidence type="ECO:0000256" key="1">
    <source>
        <dbReference type="SAM" id="MobiDB-lite"/>
    </source>
</evidence>
<name>A0AAJ0IDV0_9PEZI</name>
<evidence type="ECO:0000313" key="2">
    <source>
        <dbReference type="EMBL" id="KAK3497862.1"/>
    </source>
</evidence>
<dbReference type="EMBL" id="JAULSX010000002">
    <property type="protein sequence ID" value="KAK3497862.1"/>
    <property type="molecule type" value="Genomic_DNA"/>
</dbReference>
<sequence length="124" mass="13908">MPPVPEPKSKAAVPQGKRDVGRRPPEQVKTATPALSLLPMKEQLQKSVLLQKPKKGDSKSEPHCKDDLAAAAAAADDDWVLEDLVEKEEEDEDNDDEDWFFEVPLMEEEDWVTVTPDSRDGKWA</sequence>
<feature type="region of interest" description="Disordered" evidence="1">
    <location>
        <begin position="1"/>
        <end position="40"/>
    </location>
</feature>
<organism evidence="2 3">
    <name type="scientific">Neurospora hispaniola</name>
    <dbReference type="NCBI Taxonomy" id="588809"/>
    <lineage>
        <taxon>Eukaryota</taxon>
        <taxon>Fungi</taxon>
        <taxon>Dikarya</taxon>
        <taxon>Ascomycota</taxon>
        <taxon>Pezizomycotina</taxon>
        <taxon>Sordariomycetes</taxon>
        <taxon>Sordariomycetidae</taxon>
        <taxon>Sordariales</taxon>
        <taxon>Sordariaceae</taxon>
        <taxon>Neurospora</taxon>
    </lineage>
</organism>
<dbReference type="GeneID" id="87877644"/>
<reference evidence="2 3" key="1">
    <citation type="journal article" date="2023" name="Mol. Phylogenet. Evol.">
        <title>Genome-scale phylogeny and comparative genomics of the fungal order Sordariales.</title>
        <authorList>
            <person name="Hensen N."/>
            <person name="Bonometti L."/>
            <person name="Westerberg I."/>
            <person name="Brannstrom I.O."/>
            <person name="Guillou S."/>
            <person name="Cros-Aarteil S."/>
            <person name="Calhoun S."/>
            <person name="Haridas S."/>
            <person name="Kuo A."/>
            <person name="Mondo S."/>
            <person name="Pangilinan J."/>
            <person name="Riley R."/>
            <person name="LaButti K."/>
            <person name="Andreopoulos B."/>
            <person name="Lipzen A."/>
            <person name="Chen C."/>
            <person name="Yan M."/>
            <person name="Daum C."/>
            <person name="Ng V."/>
            <person name="Clum A."/>
            <person name="Steindorff A."/>
            <person name="Ohm R.A."/>
            <person name="Martin F."/>
            <person name="Silar P."/>
            <person name="Natvig D.O."/>
            <person name="Lalanne C."/>
            <person name="Gautier V."/>
            <person name="Ament-Velasquez S.L."/>
            <person name="Kruys A."/>
            <person name="Hutchinson M.I."/>
            <person name="Powell A.J."/>
            <person name="Barry K."/>
            <person name="Miller A.N."/>
            <person name="Grigoriev I.V."/>
            <person name="Debuchy R."/>
            <person name="Gladieux P."/>
            <person name="Hiltunen Thoren M."/>
            <person name="Johannesson H."/>
        </authorList>
    </citation>
    <scope>NUCLEOTIDE SEQUENCE [LARGE SCALE GENOMIC DNA]</scope>
    <source>
        <strain evidence="2 3">FGSC 10403</strain>
    </source>
</reference>
<keyword evidence="3" id="KW-1185">Reference proteome</keyword>
<dbReference type="RefSeq" id="XP_062696126.1">
    <property type="nucleotide sequence ID" value="XM_062840022.1"/>
</dbReference>
<feature type="compositionally biased region" description="Basic and acidic residues" evidence="1">
    <location>
        <begin position="16"/>
        <end position="26"/>
    </location>
</feature>
<comment type="caution">
    <text evidence="2">The sequence shown here is derived from an EMBL/GenBank/DDBJ whole genome shotgun (WGS) entry which is preliminary data.</text>
</comment>
<proteinExistence type="predicted"/>
<dbReference type="AlphaFoldDB" id="A0AAJ0IDV0"/>
<accession>A0AAJ0IDV0</accession>
<dbReference type="Proteomes" id="UP001285908">
    <property type="component" value="Unassembled WGS sequence"/>
</dbReference>
<evidence type="ECO:0000313" key="3">
    <source>
        <dbReference type="Proteomes" id="UP001285908"/>
    </source>
</evidence>
<protein>
    <submittedName>
        <fullName evidence="2">Uncharacterized protein</fullName>
    </submittedName>
</protein>